<gene>
    <name evidence="2" type="ORF">HNR39_000197</name>
</gene>
<dbReference type="Proteomes" id="UP000571084">
    <property type="component" value="Unassembled WGS sequence"/>
</dbReference>
<dbReference type="RefSeq" id="WP_260326285.1">
    <property type="nucleotide sequence ID" value="NZ_JACHHQ010000001.1"/>
</dbReference>
<protein>
    <recommendedName>
        <fullName evidence="4">DUF1853 family protein</fullName>
    </recommendedName>
</protein>
<evidence type="ECO:0000256" key="1">
    <source>
        <dbReference type="SAM" id="MobiDB-lite"/>
    </source>
</evidence>
<feature type="compositionally biased region" description="Low complexity" evidence="1">
    <location>
        <begin position="11"/>
        <end position="23"/>
    </location>
</feature>
<dbReference type="InterPro" id="IPR015003">
    <property type="entry name" value="DUF1853"/>
</dbReference>
<accession>A0A840RJL7</accession>
<dbReference type="Pfam" id="PF08907">
    <property type="entry name" value="DUF1853"/>
    <property type="match status" value="1"/>
</dbReference>
<keyword evidence="3" id="KW-1185">Reference proteome</keyword>
<reference evidence="2 3" key="1">
    <citation type="submission" date="2020-08" db="EMBL/GenBank/DDBJ databases">
        <title>Genomic Encyclopedia of Type Strains, Phase IV (KMG-IV): sequencing the most valuable type-strain genomes for metagenomic binning, comparative biology and taxonomic classification.</title>
        <authorList>
            <person name="Goeker M."/>
        </authorList>
    </citation>
    <scope>NUCLEOTIDE SEQUENCE [LARGE SCALE GENOMIC DNA]</scope>
    <source>
        <strain evidence="2 3">DSM 23240</strain>
    </source>
</reference>
<feature type="region of interest" description="Disordered" evidence="1">
    <location>
        <begin position="1"/>
        <end position="23"/>
    </location>
</feature>
<name>A0A840RJL7_9BURK</name>
<dbReference type="EMBL" id="JACHHQ010000001">
    <property type="protein sequence ID" value="MBB5198387.1"/>
    <property type="molecule type" value="Genomic_DNA"/>
</dbReference>
<feature type="compositionally biased region" description="Polar residues" evidence="1">
    <location>
        <begin position="1"/>
        <end position="10"/>
    </location>
</feature>
<sequence>MGQLTVQPMVQSLPQSPQSSLQASLPGMDDFQAQFHQRWNHLGDRHVRALAWLLDSPDLLDKHAPQWRGKIAHIVGHSDNDPVAFMRMAAWLQALDSDPEKQKVLYEYMGSLASTRLGLYAEKLMAFYFQQHALLVAHGLQVRTPKGDTLGEFDFLLQEHAGLAHWEFATKFYLLENREADSVADDFIGPNFSDTLGKKIQKIFDRQLLLSHDPAAQSYLSAPVVQTQALVKGWLFYQRQEFLLPAQLGISPQHCRGYWSPLSELEIDEEGFYLMLPRQRWLAPAKAMLKDALRGATLRQALSTHFDHDLSPVMLATMQTCKMAGNAKDNIEVLESRRGFVVPDDWAVRAATLRGCAPTRIAR</sequence>
<evidence type="ECO:0000313" key="3">
    <source>
        <dbReference type="Proteomes" id="UP000571084"/>
    </source>
</evidence>
<evidence type="ECO:0008006" key="4">
    <source>
        <dbReference type="Google" id="ProtNLM"/>
    </source>
</evidence>
<evidence type="ECO:0000313" key="2">
    <source>
        <dbReference type="EMBL" id="MBB5198387.1"/>
    </source>
</evidence>
<dbReference type="AlphaFoldDB" id="A0A840RJL7"/>
<proteinExistence type="predicted"/>
<organism evidence="2 3">
    <name type="scientific">Glaciimonas immobilis</name>
    <dbReference type="NCBI Taxonomy" id="728004"/>
    <lineage>
        <taxon>Bacteria</taxon>
        <taxon>Pseudomonadati</taxon>
        <taxon>Pseudomonadota</taxon>
        <taxon>Betaproteobacteria</taxon>
        <taxon>Burkholderiales</taxon>
        <taxon>Oxalobacteraceae</taxon>
        <taxon>Glaciimonas</taxon>
    </lineage>
</organism>
<comment type="caution">
    <text evidence="2">The sequence shown here is derived from an EMBL/GenBank/DDBJ whole genome shotgun (WGS) entry which is preliminary data.</text>
</comment>